<dbReference type="GO" id="GO:0046872">
    <property type="term" value="F:metal ion binding"/>
    <property type="evidence" value="ECO:0007669"/>
    <property type="project" value="UniProtKB-KW"/>
</dbReference>
<dbReference type="InterPro" id="IPR015366">
    <property type="entry name" value="S53_propep"/>
</dbReference>
<organism evidence="12">
    <name type="scientific">Granulicella tundricola (strain ATCC BAA-1859 / DSM 23138 / MP5ACTX9)</name>
    <dbReference type="NCBI Taxonomy" id="1198114"/>
    <lineage>
        <taxon>Bacteria</taxon>
        <taxon>Pseudomonadati</taxon>
        <taxon>Acidobacteriota</taxon>
        <taxon>Terriglobia</taxon>
        <taxon>Terriglobales</taxon>
        <taxon>Acidobacteriaceae</taxon>
        <taxon>Granulicella</taxon>
    </lineage>
</organism>
<keyword evidence="6" id="KW-0106">Calcium</keyword>
<dbReference type="GO" id="GO:0008240">
    <property type="term" value="F:tripeptidyl-peptidase activity"/>
    <property type="evidence" value="ECO:0007669"/>
    <property type="project" value="TreeGrafter"/>
</dbReference>
<reference evidence="12" key="1">
    <citation type="submission" date="2011-01" db="EMBL/GenBank/DDBJ databases">
        <title>Complete sequence of plasmid1 of Acidobacterium sp. MP5ACTX9.</title>
        <authorList>
            <consortium name="US DOE Joint Genome Institute"/>
            <person name="Lucas S."/>
            <person name="Copeland A."/>
            <person name="Lapidus A."/>
            <person name="Cheng J.-F."/>
            <person name="Goodwin L."/>
            <person name="Pitluck S."/>
            <person name="Teshima H."/>
            <person name="Detter J.C."/>
            <person name="Han C."/>
            <person name="Tapia R."/>
            <person name="Land M."/>
            <person name="Hauser L."/>
            <person name="Kyrpides N."/>
            <person name="Ivanova N."/>
            <person name="Ovchinnikova G."/>
            <person name="Pagani I."/>
            <person name="Rawat S.R."/>
            <person name="Mannisto M."/>
            <person name="Haggblom M.M."/>
            <person name="Woyke T."/>
        </authorList>
    </citation>
    <scope>NUCLEOTIDE SEQUENCE [LARGE SCALE GENOMIC DNA]</scope>
    <source>
        <strain evidence="12">MP5ACTX9</strain>
        <plasmid evidence="12">Plasmid pACIX901</plasmid>
    </source>
</reference>
<dbReference type="RefSeq" id="WP_013572917.1">
    <property type="nucleotide sequence ID" value="NC_015057.1"/>
</dbReference>
<dbReference type="PROSITE" id="PS51695">
    <property type="entry name" value="SEDOLISIN"/>
    <property type="match status" value="1"/>
</dbReference>
<dbReference type="PANTHER" id="PTHR14218:SF15">
    <property type="entry name" value="TRIPEPTIDYL-PEPTIDASE 1"/>
    <property type="match status" value="1"/>
</dbReference>
<dbReference type="CDD" id="cd04056">
    <property type="entry name" value="Peptidases_S53"/>
    <property type="match status" value="1"/>
</dbReference>
<feature type="transmembrane region" description="Helical" evidence="8">
    <location>
        <begin position="1245"/>
        <end position="1262"/>
    </location>
</feature>
<dbReference type="SUPFAM" id="SSF54897">
    <property type="entry name" value="Protease propeptides/inhibitors"/>
    <property type="match status" value="1"/>
</dbReference>
<dbReference type="PROSITE" id="PS00138">
    <property type="entry name" value="SUBTILASE_SER"/>
    <property type="match status" value="1"/>
</dbReference>
<evidence type="ECO:0000259" key="10">
    <source>
        <dbReference type="PROSITE" id="PS51695"/>
    </source>
</evidence>
<keyword evidence="8" id="KW-0472">Membrane</keyword>
<dbReference type="InterPro" id="IPR032109">
    <property type="entry name" value="Big_3_5"/>
</dbReference>
<dbReference type="EMBL" id="CP002481">
    <property type="protein sequence ID" value="ADW71005.1"/>
    <property type="molecule type" value="Genomic_DNA"/>
</dbReference>
<evidence type="ECO:0000256" key="5">
    <source>
        <dbReference type="ARBA" id="ARBA00022825"/>
    </source>
</evidence>
<evidence type="ECO:0000256" key="7">
    <source>
        <dbReference type="ARBA" id="ARBA00023145"/>
    </source>
</evidence>
<dbReference type="InterPro" id="IPR050819">
    <property type="entry name" value="Tripeptidyl-peptidase_I"/>
</dbReference>
<protein>
    <submittedName>
        <fullName evidence="11">Peptidase S53 propeptide</fullName>
    </submittedName>
</protein>
<proteinExistence type="predicted"/>
<dbReference type="KEGG" id="acm:AciX9_4228"/>
<dbReference type="HOGENOM" id="CLU_004005_0_0_0"/>
<dbReference type="CDD" id="cd11377">
    <property type="entry name" value="Pro-peptidase_S53"/>
    <property type="match status" value="1"/>
</dbReference>
<feature type="chain" id="PRO_5003234439" evidence="9">
    <location>
        <begin position="35"/>
        <end position="1308"/>
    </location>
</feature>
<dbReference type="OrthoDB" id="127592at2"/>
<dbReference type="GO" id="GO:0004252">
    <property type="term" value="F:serine-type endopeptidase activity"/>
    <property type="evidence" value="ECO:0007669"/>
    <property type="project" value="InterPro"/>
</dbReference>
<dbReference type="InterPro" id="IPR023828">
    <property type="entry name" value="Peptidase_S8_Ser-AS"/>
</dbReference>
<dbReference type="Pfam" id="PF09286">
    <property type="entry name" value="Pro-kuma_activ"/>
    <property type="match status" value="1"/>
</dbReference>
<dbReference type="Proteomes" id="UP000000343">
    <property type="component" value="Plasmid pACIX901"/>
</dbReference>
<keyword evidence="12" id="KW-1185">Reference proteome</keyword>
<feature type="transmembrane region" description="Helical" evidence="8">
    <location>
        <begin position="1218"/>
        <end position="1238"/>
    </location>
</feature>
<dbReference type="PANTHER" id="PTHR14218">
    <property type="entry name" value="PROTEASE S8 TRIPEPTIDYL PEPTIDASE I CLN2"/>
    <property type="match status" value="1"/>
</dbReference>
<dbReference type="SMART" id="SM00944">
    <property type="entry name" value="Pro-kuma_activ"/>
    <property type="match status" value="1"/>
</dbReference>
<evidence type="ECO:0000313" key="11">
    <source>
        <dbReference type="EMBL" id="ADW71005.1"/>
    </source>
</evidence>
<keyword evidence="11" id="KW-0614">Plasmid</keyword>
<dbReference type="InterPro" id="IPR036852">
    <property type="entry name" value="Peptidase_S8/S53_dom_sf"/>
</dbReference>
<keyword evidence="3" id="KW-0479">Metal-binding</keyword>
<accession>E8X6C1</accession>
<evidence type="ECO:0000313" key="12">
    <source>
        <dbReference type="Proteomes" id="UP000000343"/>
    </source>
</evidence>
<dbReference type="GO" id="GO:0006508">
    <property type="term" value="P:proteolysis"/>
    <property type="evidence" value="ECO:0007669"/>
    <property type="project" value="UniProtKB-KW"/>
</dbReference>
<evidence type="ECO:0000256" key="6">
    <source>
        <dbReference type="ARBA" id="ARBA00022837"/>
    </source>
</evidence>
<evidence type="ECO:0000256" key="3">
    <source>
        <dbReference type="ARBA" id="ARBA00022723"/>
    </source>
</evidence>
<dbReference type="Gene3D" id="3.40.50.200">
    <property type="entry name" value="Peptidase S8/S53 domain"/>
    <property type="match status" value="1"/>
</dbReference>
<gene>
    <name evidence="11" type="ordered locus">AciX9_4228</name>
</gene>
<keyword evidence="4" id="KW-0378">Hydrolase</keyword>
<sequence>MIRSSFEVSTIGMRRIARAMMAAALLALPAVSLAQTAVRNLVTSPVDNAIRSTLHGSTPPLVRLSQDHGALPDSTPANRMLLVLKRSELQQAQLDQALADLQNPHTASYHHWLTPDTFATRFGPTDADITAANTWLTSQGFAINKLSKGHTAIEFSGTVAQVRNAFGTQLHSYTAPDGRAFHANNTDPQIPAALAPVVAGVAALNNIPAQAYSHVVGQARFDAKTHAATPINSANWTYPVSTGGVYLVTAPGDLALQYDINPLYTAGNKGDGEIIGIVSQAGVDNTMVANYRKLFGLSTTNLPTEIVDGFDPGINGDGAGIEANLDVDVAGSTAPNASLYVYTGYDTLVSLGLFNAAIRAVDDNRADVIGMSYGICEPTLGLAGNLLFNQLWAQAAAQGQTVIVSSGDSGGAGCDNGQSSGLHGLSVNGITSTPYNLSMGGTDFYYAAYGSSGLAATVNSYWNKTASPSPSTSILKVIPEQPWNDAFGLNAGGPPTTGTIAAGSGGPSSCVSGVSAPPTVGSSVDSFISCAAGTPKPSWQSAPGVPTDGVRDIPDISLFAANGANYSFYPICAVAGDCLASTVDPTTGAMQITGVGGTSASTPLMAGIMALIDQSLKGRQGNINYVLYSLANSTPAVFHDITVGSNNVNCTQGTANCALDKNGFYSYSNYAAGKGYDLASGLGSIDVNALLTNWSKATFATTTTSLSASSMSFTHGSPTILTSVVSSTTGTPTGVVSLVATSTASPQTGFGTMGLSNGTAQSTLTSLPAGTYQLLAQYGGDATYGPSISDPVTMTVTPENTSLAVSGLYYGVTSTGDTGPILPISNNMTSLYGSFFFIDVKLFGSSSTAAAPGGLPSGIVTVLDNGKTVTTLPTSTSGLVELQTGSLAVGTHALTFAYSGDGSFNAATSTPFNIIITPGVPQISFAYSVPAGMPIGAILNVPVEVSSSAGQLPLTGSLTITFGSQTRTISNLQQSSFGGLSSIGYGTVTFDTSTAGTFTLDASYSGDSNLAPVAHAYNPTSVTILKSALTPTITTLTMSASTIGPNQTINAIVKVTGGATAPTGYLALFQNSNFQTILVPLDATGSAVIPVKDTAILGNGNVQFLASYGGDSYNSASISNVQVVAANTGEFSLTVSQPAVSMSAGTTATSMVAVGAPYGLRLSGTVALSCAVSSPALACSLSSSSLTLPTDGVSVANSTLTITSQAGTVAALQPHPGLPLSILGGSGTLLALCMIVLPSAQRKKLPAILAIFLLAAALWPTAGCATTTTTTNQPPVNTASSNAGTYTATVTSTSAGITKTLLVKVVLK</sequence>
<keyword evidence="2" id="KW-0645">Protease</keyword>
<feature type="domain" description="Peptidase S53" evidence="10">
    <location>
        <begin position="248"/>
        <end position="697"/>
    </location>
</feature>
<keyword evidence="7" id="KW-0865">Zymogen</keyword>
<comment type="cofactor">
    <cofactor evidence="1">
        <name>Ca(2+)</name>
        <dbReference type="ChEBI" id="CHEBI:29108"/>
    </cofactor>
</comment>
<dbReference type="Gene3D" id="2.60.40.10">
    <property type="entry name" value="Immunoglobulins"/>
    <property type="match status" value="2"/>
</dbReference>
<name>E8X6C1_GRATM</name>
<evidence type="ECO:0000256" key="4">
    <source>
        <dbReference type="ARBA" id="ARBA00022801"/>
    </source>
</evidence>
<dbReference type="Pfam" id="PF16640">
    <property type="entry name" value="Big_3_5"/>
    <property type="match status" value="2"/>
</dbReference>
<feature type="signal peptide" evidence="9">
    <location>
        <begin position="1"/>
        <end position="34"/>
    </location>
</feature>
<evidence type="ECO:0000256" key="2">
    <source>
        <dbReference type="ARBA" id="ARBA00022670"/>
    </source>
</evidence>
<geneLocation type="plasmid" evidence="11 12">
    <name>pACIX901</name>
</geneLocation>
<evidence type="ECO:0000256" key="1">
    <source>
        <dbReference type="ARBA" id="ARBA00001913"/>
    </source>
</evidence>
<keyword evidence="8" id="KW-1133">Transmembrane helix</keyword>
<keyword evidence="9" id="KW-0732">Signal</keyword>
<dbReference type="SUPFAM" id="SSF52743">
    <property type="entry name" value="Subtilisin-like"/>
    <property type="match status" value="1"/>
</dbReference>
<dbReference type="InterPro" id="IPR013783">
    <property type="entry name" value="Ig-like_fold"/>
</dbReference>
<keyword evidence="5" id="KW-0720">Serine protease</keyword>
<keyword evidence="8" id="KW-0812">Transmembrane</keyword>
<dbReference type="InterPro" id="IPR030400">
    <property type="entry name" value="Sedolisin_dom"/>
</dbReference>
<evidence type="ECO:0000256" key="8">
    <source>
        <dbReference type="SAM" id="Phobius"/>
    </source>
</evidence>
<evidence type="ECO:0000256" key="9">
    <source>
        <dbReference type="SAM" id="SignalP"/>
    </source>
</evidence>